<gene>
    <name evidence="1" type="ORF">BDY19DRAFT_1047690</name>
</gene>
<reference evidence="1" key="1">
    <citation type="journal article" date="2021" name="Environ. Microbiol.">
        <title>Gene family expansions and transcriptome signatures uncover fungal adaptations to wood decay.</title>
        <authorList>
            <person name="Hage H."/>
            <person name="Miyauchi S."/>
            <person name="Viragh M."/>
            <person name="Drula E."/>
            <person name="Min B."/>
            <person name="Chaduli D."/>
            <person name="Navarro D."/>
            <person name="Favel A."/>
            <person name="Norest M."/>
            <person name="Lesage-Meessen L."/>
            <person name="Balint B."/>
            <person name="Merenyi Z."/>
            <person name="de Eugenio L."/>
            <person name="Morin E."/>
            <person name="Martinez A.T."/>
            <person name="Baldrian P."/>
            <person name="Stursova M."/>
            <person name="Martinez M.J."/>
            <person name="Novotny C."/>
            <person name="Magnuson J.K."/>
            <person name="Spatafora J.W."/>
            <person name="Maurice S."/>
            <person name="Pangilinan J."/>
            <person name="Andreopoulos W."/>
            <person name="LaButti K."/>
            <person name="Hundley H."/>
            <person name="Na H."/>
            <person name="Kuo A."/>
            <person name="Barry K."/>
            <person name="Lipzen A."/>
            <person name="Henrissat B."/>
            <person name="Riley R."/>
            <person name="Ahrendt S."/>
            <person name="Nagy L.G."/>
            <person name="Grigoriev I.V."/>
            <person name="Martin F."/>
            <person name="Rosso M.N."/>
        </authorList>
    </citation>
    <scope>NUCLEOTIDE SEQUENCE</scope>
    <source>
        <strain evidence="1">CBS 384.51</strain>
    </source>
</reference>
<protein>
    <submittedName>
        <fullName evidence="1">Uncharacterized protein</fullName>
    </submittedName>
</protein>
<evidence type="ECO:0000313" key="2">
    <source>
        <dbReference type="Proteomes" id="UP001055072"/>
    </source>
</evidence>
<name>A0ACB8U6P2_9APHY</name>
<dbReference type="Proteomes" id="UP001055072">
    <property type="component" value="Unassembled WGS sequence"/>
</dbReference>
<sequence>MSGVRSKEKKKQDRVRSVEALLDTALLYDENALETALGVLEGDLTSPTVDRGSLLTTLLQNQSLFVFVLSGMSSDGASTVEKHISSVFPVTALAFEDSFASALLEALPQCFQHLDFTPSDFGERNRSVQMIRPALEALANLNLPSDPENTTIEGSDFKVPSFTKWKKQHDGKNRRAGSAAFLVDKRLFTHLNVDPPTSVGEAIYVERQLLDDLKYILMDYLSVFRKEELRLKFKEAALSLLKKSVPHPYSVVQPMKAALYFGPAEGFGNRHIFISSKGYADLRGVKRADEGCFEIYLKKIRELSNGRFLDDCLAGLNDVVPIFKAENMAGGDGLVYHIDYIKEYEDEDRRQVIRIFGVYSHVQLQNREFWTNVAKYLSNRWSVISYTGHLSSLMTLLLSRSTNTYAPATFSLNDLSGASADSSDLRAEILRDLHSLLVLEKYIPFSQALLNSILADQDVAHVFHMTPIEQDIVRYDGSCYVRGRSGTGKTTTMLFKMVGIEHSHVIVRTGYSGELPRPRQLFVTQSRVLAEKVQEYYVKLSMSQTAAHMTAEESMRLAAEQKDPERRVLVDKDEEEFHHGTLPKSFGDLKDEHFPLFITYDQLCRMLEGSDTQVNRPVNAQHMATPTAKDYMLQQRTYIKFLSEYWPCFTRNISKDLDPALVFAEFMGIIQGSEESVSTERGYIDQETYLNVARRQQGTFTTQRDSVYQLFEEYLRMKQRRGEWDAADRTHKILRRINDEGVPGTKVDLIYVDEVQDNLMIDALLMRKLCKNPDGLFWAGDTAQTISAGSSFRFEALKAFMHRVENSSFTPLAKPPREFQLTANFRSHGGIVNAAYSIVKLITMFWPQAIDTLSEERAGIDGAKPIFFTGWDEDAVQFEQSLYGVSGSQIEFGASQCILVRDEAARDRLEEKVGDIGTVLTLYESKGLEFNDVLLYNFFEDSTVSVGQWRVILNALPFRDGINLDCPMFDSIRHSGVCRELKFLYVAITRARQNVWITDCSDKSEPLRMLWDAQGLVETRSTIADVTQLASTSTLEEWEKTARTLFDNKRYNQASRAFTRAKMWHERDIARAYQLREMAQCTPRSDDTVPNSREQAFLTAAEAFYLCAGVSPSRTGRLAHYRIAAECYLEALELKKSAEAYILAEEYTKAAQVFRQGGFFEQAIDTIDRYGEHIPLADAEKIRDVAKIHYSKKQDLDQAMKLFSGVAEALEFMDDFGFTLTKIALLEREGRLREAAEIHLAERRTLDAIRLLMHDLSSKESRACLEDSLLKGIRQQLSFGIPLAGGPVRFRLKELLALAWEAASHGSFSARTLDEFALSQTVMDNDTVKLRELADKFALSYKDPKGMVMCLDYVFQTCMELKGASADAVTPILESFSAYAHELREILGERNPLECTTLRRLFGFYPAPEIKHRVVIPIGTLLHGFIADPENRWARPVSASDGGFTVFSWRLSKIFSAAVRRYFLLKIQEENSACLEATAFRLCPILMILRPGELPNSKHLDRCSCSHNPQDMTVEALHQRFRMLLQQIQIYQYASVLGEKRRIFAIDRRRWISRLYEAYFPVYPKAGSALRVDLARIPEADKGFQTIREWIHDLLLSERFDFLRPWFFLTFIAEVATLALRLEKSKAFDYFKRAPCITLDKPEQYLRNGERYVVQDLLDFLGRRNTASLTAGVIFIKTVCDKRLPIDANVLCHMVELLCSAFVVGLRLRRQGSLHDVTLTRGLLSRLYADNGLKHQSSSAVVPFVELMPTLLREMYSGSFGFLHHNQSLRFDYRIRHIFVMRICKSFTLLGYNIYDPKLHSKILHNMASFKEDTKSNVTHDYPAIFKQYVNATSWDELVRAVRNTGTYEKNSPEELIRLRDASRIRGPQFEVFGTRSIVYRKIGDIPALLWGGGLLGPSLPQTIPNPEPSSSEQTGNDQPAELEPDISVTADENDAELGHDAVLETEEEERDVYHEQRGAIGPTPEEIRVATRLARVYRIKVADRQSSQEKGTTAEYNRIYQSYLESPMVEGMPRRYKLLFLGPLPLSFLCLRTMATIVAEKKAKAKDRMSVGSHSGYERVSAQIKLANELTRRIRGLQNQLDPKSEFHHRQSETELKAYVQEIEDIAAKYPPMISGVEWELKTAVKGILKDPAPPKRPVTHTKPKKPELIIDFDDYEVEDLYPSCIATEPIAITIAPGLHCT</sequence>
<comment type="caution">
    <text evidence="1">The sequence shown here is derived from an EMBL/GenBank/DDBJ whole genome shotgun (WGS) entry which is preliminary data.</text>
</comment>
<keyword evidence="2" id="KW-1185">Reference proteome</keyword>
<proteinExistence type="predicted"/>
<dbReference type="EMBL" id="MU274909">
    <property type="protein sequence ID" value="KAI0089819.1"/>
    <property type="molecule type" value="Genomic_DNA"/>
</dbReference>
<evidence type="ECO:0000313" key="1">
    <source>
        <dbReference type="EMBL" id="KAI0089819.1"/>
    </source>
</evidence>
<accession>A0ACB8U6P2</accession>
<organism evidence="1 2">
    <name type="scientific">Irpex rosettiformis</name>
    <dbReference type="NCBI Taxonomy" id="378272"/>
    <lineage>
        <taxon>Eukaryota</taxon>
        <taxon>Fungi</taxon>
        <taxon>Dikarya</taxon>
        <taxon>Basidiomycota</taxon>
        <taxon>Agaricomycotina</taxon>
        <taxon>Agaricomycetes</taxon>
        <taxon>Polyporales</taxon>
        <taxon>Irpicaceae</taxon>
        <taxon>Irpex</taxon>
    </lineage>
</organism>